<evidence type="ECO:0000256" key="2">
    <source>
        <dbReference type="ARBA" id="ARBA00022475"/>
    </source>
</evidence>
<evidence type="ECO:0000259" key="7">
    <source>
        <dbReference type="Pfam" id="PF00482"/>
    </source>
</evidence>
<keyword evidence="4 6" id="KW-1133">Transmembrane helix</keyword>
<dbReference type="Pfam" id="PF00482">
    <property type="entry name" value="T2SSF"/>
    <property type="match status" value="1"/>
</dbReference>
<dbReference type="InterPro" id="IPR018076">
    <property type="entry name" value="T2SS_GspF_dom"/>
</dbReference>
<dbReference type="AlphaFoldDB" id="A0A8T3VNG1"/>
<accession>A0A8T3VNG1</accession>
<evidence type="ECO:0000256" key="4">
    <source>
        <dbReference type="ARBA" id="ARBA00022989"/>
    </source>
</evidence>
<organism evidence="8 9">
    <name type="scientific">Methanobrevibacter olleyae</name>
    <dbReference type="NCBI Taxonomy" id="294671"/>
    <lineage>
        <taxon>Archaea</taxon>
        <taxon>Methanobacteriati</taxon>
        <taxon>Methanobacteriota</taxon>
        <taxon>Methanomada group</taxon>
        <taxon>Methanobacteria</taxon>
        <taxon>Methanobacteriales</taxon>
        <taxon>Methanobacteriaceae</taxon>
        <taxon>Methanobrevibacter</taxon>
    </lineage>
</organism>
<comment type="subcellular location">
    <subcellularLocation>
        <location evidence="1">Cell membrane</location>
        <topology evidence="1">Multi-pass membrane protein</topology>
    </subcellularLocation>
</comment>
<sequence>MFIEDLIIKLSNIMENKINQSILIAFQEYLLKAGIFTLASQILAIILMVYIVFLILFSIVALLLSFNVAIALVLAIFIPTIAFILILFLKIEKRASEIENSIPDFLRQLASMLKVGLSLENALVDMSNHGKGPLYDELRRVVVEIRMGKSLDESFSNMAMRLNSKDLGRSFKIILNAHKSGGSLSDIILDVSDDLRAMIILRRERKASVMMSIMFLVIASTIAAPFALGMVGVYSSFMIELGKGGAICEVAPLAAEIYLIIHSILAGFLIALIMYGDLKKGLRYSIPITCSAFAVFYLINNFGAGFFGLV</sequence>
<feature type="transmembrane region" description="Helical" evidence="6">
    <location>
        <begin position="288"/>
        <end position="309"/>
    </location>
</feature>
<dbReference type="GO" id="GO:0005886">
    <property type="term" value="C:plasma membrane"/>
    <property type="evidence" value="ECO:0007669"/>
    <property type="project" value="UniProtKB-SubCell"/>
</dbReference>
<evidence type="ECO:0000256" key="6">
    <source>
        <dbReference type="SAM" id="Phobius"/>
    </source>
</evidence>
<gene>
    <name evidence="8" type="ORF">E7Z75_03455</name>
</gene>
<dbReference type="PANTHER" id="PTHR35402">
    <property type="entry name" value="INTEGRAL MEMBRANE PROTEIN-RELATED"/>
    <property type="match status" value="1"/>
</dbReference>
<reference evidence="8" key="1">
    <citation type="submission" date="2019-04" db="EMBL/GenBank/DDBJ databases">
        <title>Evolution of Biomass-Degrading Anaerobic Consortia Revealed by Metagenomics.</title>
        <authorList>
            <person name="Peng X."/>
        </authorList>
    </citation>
    <scope>NUCLEOTIDE SEQUENCE</scope>
    <source>
        <strain evidence="8">SIG14</strain>
    </source>
</reference>
<evidence type="ECO:0000313" key="9">
    <source>
        <dbReference type="Proteomes" id="UP000732619"/>
    </source>
</evidence>
<feature type="transmembrane region" description="Helical" evidence="6">
    <location>
        <begin position="213"/>
        <end position="237"/>
    </location>
</feature>
<dbReference type="EMBL" id="SUTG01000010">
    <property type="protein sequence ID" value="MBE6512197.1"/>
    <property type="molecule type" value="Genomic_DNA"/>
</dbReference>
<dbReference type="Gene3D" id="1.20.81.30">
    <property type="entry name" value="Type II secretion system (T2SS), domain F"/>
    <property type="match status" value="1"/>
</dbReference>
<protein>
    <submittedName>
        <fullName evidence="8">Type II secretion system F family protein</fullName>
    </submittedName>
</protein>
<evidence type="ECO:0000313" key="8">
    <source>
        <dbReference type="EMBL" id="MBE6512197.1"/>
    </source>
</evidence>
<dbReference type="PANTHER" id="PTHR35402:SF1">
    <property type="entry name" value="TYPE II SECRETION SYSTEM PROTEIN GSPF DOMAIN-CONTAINING PROTEIN"/>
    <property type="match status" value="1"/>
</dbReference>
<keyword evidence="5 6" id="KW-0472">Membrane</keyword>
<evidence type="ECO:0000256" key="3">
    <source>
        <dbReference type="ARBA" id="ARBA00022692"/>
    </source>
</evidence>
<keyword evidence="2" id="KW-1003">Cell membrane</keyword>
<evidence type="ECO:0000256" key="1">
    <source>
        <dbReference type="ARBA" id="ARBA00004651"/>
    </source>
</evidence>
<dbReference type="InterPro" id="IPR056569">
    <property type="entry name" value="ArlJ-like"/>
</dbReference>
<feature type="transmembrane region" description="Helical" evidence="6">
    <location>
        <begin position="70"/>
        <end position="89"/>
    </location>
</feature>
<comment type="caution">
    <text evidence="8">The sequence shown here is derived from an EMBL/GenBank/DDBJ whole genome shotgun (WGS) entry which is preliminary data.</text>
</comment>
<proteinExistence type="predicted"/>
<evidence type="ECO:0000256" key="5">
    <source>
        <dbReference type="ARBA" id="ARBA00023136"/>
    </source>
</evidence>
<feature type="transmembrane region" description="Helical" evidence="6">
    <location>
        <begin position="257"/>
        <end position="276"/>
    </location>
</feature>
<keyword evidence="3 6" id="KW-0812">Transmembrane</keyword>
<dbReference type="Proteomes" id="UP000732619">
    <property type="component" value="Unassembled WGS sequence"/>
</dbReference>
<feature type="domain" description="Type II secretion system protein GspF" evidence="7">
    <location>
        <begin position="105"/>
        <end position="231"/>
    </location>
</feature>
<dbReference type="InterPro" id="IPR042094">
    <property type="entry name" value="T2SS_GspF_sf"/>
</dbReference>
<feature type="transmembrane region" description="Helical" evidence="6">
    <location>
        <begin position="42"/>
        <end position="64"/>
    </location>
</feature>
<name>A0A8T3VNG1_METOL</name>